<dbReference type="GO" id="GO:0005634">
    <property type="term" value="C:nucleus"/>
    <property type="evidence" value="ECO:0007669"/>
    <property type="project" value="UniProtKB-SubCell"/>
</dbReference>
<gene>
    <name evidence="8" type="ORF">TRITD_3Bv1G067210</name>
</gene>
<dbReference type="GO" id="GO:0051301">
    <property type="term" value="P:cell division"/>
    <property type="evidence" value="ECO:0007669"/>
    <property type="project" value="UniProtKB-KW"/>
</dbReference>
<dbReference type="GO" id="GO:0007059">
    <property type="term" value="P:chromosome segregation"/>
    <property type="evidence" value="ECO:0007669"/>
    <property type="project" value="UniProtKB-KW"/>
</dbReference>
<dbReference type="Gramene" id="TRITD3Bv1G067210.1">
    <property type="protein sequence ID" value="TRITD3Bv1G067210.1"/>
    <property type="gene ID" value="TRITD3Bv1G067210"/>
</dbReference>
<evidence type="ECO:0000313" key="9">
    <source>
        <dbReference type="Proteomes" id="UP000324705"/>
    </source>
</evidence>
<dbReference type="OMA" id="FIMNCCT"/>
<comment type="similarity">
    <text evidence="2">Belongs to the SCC4/mau-2 family.</text>
</comment>
<evidence type="ECO:0000256" key="4">
    <source>
        <dbReference type="ARBA" id="ARBA00022776"/>
    </source>
</evidence>
<evidence type="ECO:0000256" key="6">
    <source>
        <dbReference type="ARBA" id="ARBA00023242"/>
    </source>
</evidence>
<keyword evidence="6" id="KW-0539">Nucleus</keyword>
<dbReference type="GO" id="GO:0007064">
    <property type="term" value="P:mitotic sister chromatid cohesion"/>
    <property type="evidence" value="ECO:0007669"/>
    <property type="project" value="InterPro"/>
</dbReference>
<evidence type="ECO:0000256" key="2">
    <source>
        <dbReference type="ARBA" id="ARBA00008585"/>
    </source>
</evidence>
<reference evidence="8 9" key="1">
    <citation type="submission" date="2017-09" db="EMBL/GenBank/DDBJ databases">
        <authorList>
            <consortium name="International Durum Wheat Genome Sequencing Consortium (IDWGSC)"/>
            <person name="Milanesi L."/>
        </authorList>
    </citation>
    <scope>NUCLEOTIDE SEQUENCE [LARGE SCALE GENOMIC DNA]</scope>
    <source>
        <strain evidence="9">cv. Svevo</strain>
    </source>
</reference>
<dbReference type="PANTHER" id="PTHR21394">
    <property type="entry name" value="MAU2 CHROMATID COHESION FACTOR HOMOLOG"/>
    <property type="match status" value="1"/>
</dbReference>
<keyword evidence="3" id="KW-0132">Cell division</keyword>
<organism evidence="8 9">
    <name type="scientific">Triticum turgidum subsp. durum</name>
    <name type="common">Durum wheat</name>
    <name type="synonym">Triticum durum</name>
    <dbReference type="NCBI Taxonomy" id="4567"/>
    <lineage>
        <taxon>Eukaryota</taxon>
        <taxon>Viridiplantae</taxon>
        <taxon>Streptophyta</taxon>
        <taxon>Embryophyta</taxon>
        <taxon>Tracheophyta</taxon>
        <taxon>Spermatophyta</taxon>
        <taxon>Magnoliopsida</taxon>
        <taxon>Liliopsida</taxon>
        <taxon>Poales</taxon>
        <taxon>Poaceae</taxon>
        <taxon>BOP clade</taxon>
        <taxon>Pooideae</taxon>
        <taxon>Triticodae</taxon>
        <taxon>Triticeae</taxon>
        <taxon>Triticinae</taxon>
        <taxon>Triticum</taxon>
    </lineage>
</organism>
<evidence type="ECO:0000256" key="3">
    <source>
        <dbReference type="ARBA" id="ARBA00022618"/>
    </source>
</evidence>
<keyword evidence="7" id="KW-0131">Cell cycle</keyword>
<keyword evidence="5" id="KW-0159">Chromosome partition</keyword>
<evidence type="ECO:0000256" key="7">
    <source>
        <dbReference type="ARBA" id="ARBA00023306"/>
    </source>
</evidence>
<evidence type="ECO:0000256" key="5">
    <source>
        <dbReference type="ARBA" id="ARBA00022829"/>
    </source>
</evidence>
<dbReference type="EMBL" id="LT934116">
    <property type="protein sequence ID" value="VAH74787.1"/>
    <property type="molecule type" value="Genomic_DNA"/>
</dbReference>
<dbReference type="InterPro" id="IPR019440">
    <property type="entry name" value="MAU2"/>
</dbReference>
<proteinExistence type="inferred from homology"/>
<comment type="subcellular location">
    <subcellularLocation>
        <location evidence="1">Nucleus</location>
    </subcellularLocation>
</comment>
<evidence type="ECO:0000256" key="1">
    <source>
        <dbReference type="ARBA" id="ARBA00004123"/>
    </source>
</evidence>
<accession>A0A9R1QC39</accession>
<dbReference type="AlphaFoldDB" id="A0A9R1QC39"/>
<protein>
    <submittedName>
        <fullName evidence="8">Uncharacterized protein</fullName>
    </submittedName>
</protein>
<keyword evidence="9" id="KW-1185">Reference proteome</keyword>
<keyword evidence="4" id="KW-0498">Mitosis</keyword>
<dbReference type="Proteomes" id="UP000324705">
    <property type="component" value="Chromosome 3B"/>
</dbReference>
<name>A0A9R1QC39_TRITD</name>
<sequence>MSAADGLLTLAEEAERRRDFTTATSCLDSALSPPHTASLLPLVEARARMCLAGLLLTRSKGLANAKAHLERALLVLNPLPSAPPCLNLLAHSLLANVYGLLGALPSQKHALYRSLSLLASASASGLLPLARPSSGPVTSRRSLPSHS</sequence>
<evidence type="ECO:0000313" key="8">
    <source>
        <dbReference type="EMBL" id="VAH74787.1"/>
    </source>
</evidence>